<accession>C0W113</accession>
<dbReference type="Proteomes" id="UP000010301">
    <property type="component" value="Unassembled WGS sequence"/>
</dbReference>
<dbReference type="InterPro" id="IPR019660">
    <property type="entry name" value="Put_sensory_transdc_reg_YbjN"/>
</dbReference>
<name>C0W113_9ACTO</name>
<dbReference type="STRING" id="525245.HMPREF0044_0756"/>
<organism evidence="1 2">
    <name type="scientific">Gleimia coleocanis DSM 15436</name>
    <dbReference type="NCBI Taxonomy" id="525245"/>
    <lineage>
        <taxon>Bacteria</taxon>
        <taxon>Bacillati</taxon>
        <taxon>Actinomycetota</taxon>
        <taxon>Actinomycetes</taxon>
        <taxon>Actinomycetales</taxon>
        <taxon>Actinomycetaceae</taxon>
        <taxon>Gleimia</taxon>
    </lineage>
</organism>
<dbReference type="Pfam" id="PF10722">
    <property type="entry name" value="YbjN"/>
    <property type="match status" value="1"/>
</dbReference>
<protein>
    <recommendedName>
        <fullName evidence="3">Bacterial sensory transduction regulator</fullName>
    </recommendedName>
</protein>
<dbReference type="RefSeq" id="WP_006546528.1">
    <property type="nucleotide sequence ID" value="NZ_DS999543.1"/>
</dbReference>
<evidence type="ECO:0000313" key="2">
    <source>
        <dbReference type="Proteomes" id="UP000010301"/>
    </source>
</evidence>
<sequence>MAKDKDLVYPLSKERLQALFEAEGYKYYVDSDGDLGGFWDFNTFHFVLAGENQELLHILCRSRRVLTMKYLDVVRAKIKEFNAEKIFPTCFYRISDEGLLTVHTQLTYDWEHGVSDSQLEMQLQCAVTTSRQFFEELEAALDA</sequence>
<comment type="caution">
    <text evidence="1">The sequence shown here is derived from an EMBL/GenBank/DDBJ whole genome shotgun (WGS) entry which is preliminary data.</text>
</comment>
<dbReference type="OrthoDB" id="3256964at2"/>
<dbReference type="EMBL" id="ACFG01000030">
    <property type="protein sequence ID" value="EEH63737.1"/>
    <property type="molecule type" value="Genomic_DNA"/>
</dbReference>
<dbReference type="AlphaFoldDB" id="C0W113"/>
<reference evidence="1 2" key="1">
    <citation type="submission" date="2009-01" db="EMBL/GenBank/DDBJ databases">
        <authorList>
            <person name="Qin X."/>
            <person name="Bachman B."/>
            <person name="Battles P."/>
            <person name="Bell A."/>
            <person name="Bess C."/>
            <person name="Bickham C."/>
            <person name="Chaboub L."/>
            <person name="Chen D."/>
            <person name="Coyle M."/>
            <person name="Deiros D.R."/>
            <person name="Dinh H."/>
            <person name="Forbes L."/>
            <person name="Fowler G."/>
            <person name="Francisco L."/>
            <person name="Fu Q."/>
            <person name="Gubbala S."/>
            <person name="Hale W."/>
            <person name="Han Y."/>
            <person name="Hemphill L."/>
            <person name="Highlander S.K."/>
            <person name="Hirani K."/>
            <person name="Hogues M."/>
            <person name="Jackson L."/>
            <person name="Jakkamsetti A."/>
            <person name="Javaid M."/>
            <person name="Jiang H."/>
            <person name="Korchina V."/>
            <person name="Kovar C."/>
            <person name="Lara F."/>
            <person name="Lee S."/>
            <person name="Mata R."/>
            <person name="Mathew T."/>
            <person name="Moen C."/>
            <person name="Morales K."/>
            <person name="Munidasa M."/>
            <person name="Nazareth L."/>
            <person name="Ngo R."/>
            <person name="Nguyen L."/>
            <person name="Okwuonu G."/>
            <person name="Ongeri F."/>
            <person name="Patil S."/>
            <person name="Petrosino J."/>
            <person name="Pham C."/>
            <person name="Pham P."/>
            <person name="Pu L.-L."/>
            <person name="Puazo M."/>
            <person name="Raj R."/>
            <person name="Reid J."/>
            <person name="Rouhana J."/>
            <person name="Saada N."/>
            <person name="Shang Y."/>
            <person name="Simmons D."/>
            <person name="Thornton R."/>
            <person name="Warren J."/>
            <person name="Weissenberger G."/>
            <person name="Zhang J."/>
            <person name="Zhang L."/>
            <person name="Zhou C."/>
            <person name="Zhu D."/>
            <person name="Muzny D."/>
            <person name="Worley K."/>
            <person name="Gibbs R."/>
        </authorList>
    </citation>
    <scope>NUCLEOTIDE SEQUENCE [LARGE SCALE GENOMIC DNA]</scope>
    <source>
        <strain evidence="1 2">DSM 15436</strain>
    </source>
</reference>
<keyword evidence="2" id="KW-1185">Reference proteome</keyword>
<evidence type="ECO:0000313" key="1">
    <source>
        <dbReference type="EMBL" id="EEH63737.1"/>
    </source>
</evidence>
<dbReference type="eggNOG" id="ENOG5032V8W">
    <property type="taxonomic scope" value="Bacteria"/>
</dbReference>
<proteinExistence type="predicted"/>
<dbReference type="HOGENOM" id="CLU_108795_0_1_11"/>
<gene>
    <name evidence="1" type="ORF">HMPREF0044_0756</name>
</gene>
<evidence type="ECO:0008006" key="3">
    <source>
        <dbReference type="Google" id="ProtNLM"/>
    </source>
</evidence>